<dbReference type="Proteomes" id="UP001165341">
    <property type="component" value="Unassembled WGS sequence"/>
</dbReference>
<dbReference type="RefSeq" id="WP_243010918.1">
    <property type="nucleotide sequence ID" value="NZ_JALGAR010000001.1"/>
</dbReference>
<dbReference type="EMBL" id="JALGAR010000001">
    <property type="protein sequence ID" value="MCI4656868.1"/>
    <property type="molecule type" value="Genomic_DNA"/>
</dbReference>
<accession>A0AA41QTF7</accession>
<dbReference type="CDD" id="cd02976">
    <property type="entry name" value="NrdH"/>
    <property type="match status" value="1"/>
</dbReference>
<dbReference type="Gene3D" id="3.40.30.10">
    <property type="entry name" value="Glutaredoxin"/>
    <property type="match status" value="1"/>
</dbReference>
<protein>
    <submittedName>
        <fullName evidence="2">NrdH-redoxin</fullName>
    </submittedName>
</protein>
<evidence type="ECO:0000313" key="2">
    <source>
        <dbReference type="EMBL" id="MCI4656868.1"/>
    </source>
</evidence>
<feature type="domain" description="Glutaredoxin" evidence="1">
    <location>
        <begin position="14"/>
        <end position="68"/>
    </location>
</feature>
<gene>
    <name evidence="2" type="ORF">MQH31_03450</name>
</gene>
<dbReference type="AlphaFoldDB" id="A0AA41QTF7"/>
<dbReference type="PROSITE" id="PS51354">
    <property type="entry name" value="GLUTAREDOXIN_2"/>
    <property type="match status" value="1"/>
</dbReference>
<evidence type="ECO:0000259" key="1">
    <source>
        <dbReference type="Pfam" id="PF00462"/>
    </source>
</evidence>
<reference evidence="2" key="1">
    <citation type="submission" date="2022-03" db="EMBL/GenBank/DDBJ databases">
        <title>Cryobacterium sp. nov. strain ZS14-85, isolated from Antarctic soil.</title>
        <authorList>
            <person name="Li J."/>
            <person name="Niu G."/>
        </authorList>
    </citation>
    <scope>NUCLEOTIDE SEQUENCE</scope>
    <source>
        <strain evidence="2">ZS14-85</strain>
    </source>
</reference>
<organism evidence="2 3">
    <name type="scientific">Cryobacterium zhongshanensis</name>
    <dbReference type="NCBI Taxonomy" id="2928153"/>
    <lineage>
        <taxon>Bacteria</taxon>
        <taxon>Bacillati</taxon>
        <taxon>Actinomycetota</taxon>
        <taxon>Actinomycetes</taxon>
        <taxon>Micrococcales</taxon>
        <taxon>Microbacteriaceae</taxon>
        <taxon>Cryobacterium</taxon>
    </lineage>
</organism>
<comment type="caution">
    <text evidence="2">The sequence shown here is derived from an EMBL/GenBank/DDBJ whole genome shotgun (WGS) entry which is preliminary data.</text>
</comment>
<dbReference type="InterPro" id="IPR036249">
    <property type="entry name" value="Thioredoxin-like_sf"/>
</dbReference>
<keyword evidence="3" id="KW-1185">Reference proteome</keyword>
<dbReference type="InterPro" id="IPR002109">
    <property type="entry name" value="Glutaredoxin"/>
</dbReference>
<name>A0AA41QTF7_9MICO</name>
<dbReference type="Pfam" id="PF00462">
    <property type="entry name" value="Glutaredoxin"/>
    <property type="match status" value="1"/>
</dbReference>
<proteinExistence type="predicted"/>
<evidence type="ECO:0000313" key="3">
    <source>
        <dbReference type="Proteomes" id="UP001165341"/>
    </source>
</evidence>
<sequence>MTAATASVPTDPRITLFGAEWCSDCRRSKKVLDGLDIDYDYVDLETVADGADRAHAISGRTRIPVIVFPDASHLVEPSDADLRTKLAQFSVEA</sequence>
<dbReference type="SUPFAM" id="SSF52833">
    <property type="entry name" value="Thioredoxin-like"/>
    <property type="match status" value="1"/>
</dbReference>